<keyword evidence="4" id="KW-0539">Nucleus</keyword>
<dbReference type="InterPro" id="IPR027521">
    <property type="entry name" value="Usb1"/>
</dbReference>
<sequence length="279" mass="31204">MALVDYSSESDSESCKRPSLTPPPPPKRAKKLPSLPATFDTAPKDDPSLHQGRTRSRPFVDGEYNTHVYLSLAIPPLLLSTLKELLSSFPSTTNPLHSLLPDLHISLTRPLPLRRHQTKSFTDDLKAKLAKEVPAFRLSLAGRVKEYFSEVHVENGQGRGFLALRVGAGAAELKEVVDKTLDPLLKISHLPTYHNNPEFHTSFAWTLRGQEETMVLGDALDEEVERPTEKCLFSQELLDKINDRFEERLLAAQPTGGWLIDSIELKISKDITAIPLRMP</sequence>
<dbReference type="GeneID" id="30156676"/>
<evidence type="ECO:0000313" key="8">
    <source>
        <dbReference type="EMBL" id="ODN76754.1"/>
    </source>
</evidence>
<dbReference type="PANTHER" id="PTHR13522:SF3">
    <property type="entry name" value="U6 SNRNA PHOSPHODIESTERASE 1"/>
    <property type="match status" value="1"/>
</dbReference>
<dbReference type="GO" id="GO:0005634">
    <property type="term" value="C:nucleus"/>
    <property type="evidence" value="ECO:0007669"/>
    <property type="project" value="TreeGrafter"/>
</dbReference>
<dbReference type="PANTHER" id="PTHR13522">
    <property type="entry name" value="U6 SNRNA PHOSPHODIESTERASE 1"/>
    <property type="match status" value="1"/>
</dbReference>
<evidence type="ECO:0000256" key="6">
    <source>
        <dbReference type="ARBA" id="ARBA00030030"/>
    </source>
</evidence>
<dbReference type="Gene3D" id="3.90.1140.10">
    <property type="entry name" value="Cyclic phosphodiesterase"/>
    <property type="match status" value="1"/>
</dbReference>
<organism evidence="8 9">
    <name type="scientific">Cryptococcus amylolentus CBS 6039</name>
    <dbReference type="NCBI Taxonomy" id="1295533"/>
    <lineage>
        <taxon>Eukaryota</taxon>
        <taxon>Fungi</taxon>
        <taxon>Dikarya</taxon>
        <taxon>Basidiomycota</taxon>
        <taxon>Agaricomycotina</taxon>
        <taxon>Tremellomycetes</taxon>
        <taxon>Tremellales</taxon>
        <taxon>Cryptococcaceae</taxon>
        <taxon>Cryptococcus</taxon>
    </lineage>
</organism>
<evidence type="ECO:0000256" key="7">
    <source>
        <dbReference type="SAM" id="MobiDB-lite"/>
    </source>
</evidence>
<protein>
    <recommendedName>
        <fullName evidence="5">U6 snRNA phosphodiesterase 1</fullName>
    </recommendedName>
    <alternativeName>
        <fullName evidence="6">3'-5' RNA exonuclease USB1</fullName>
    </alternativeName>
</protein>
<evidence type="ECO:0000313" key="9">
    <source>
        <dbReference type="Proteomes" id="UP000094065"/>
    </source>
</evidence>
<dbReference type="Proteomes" id="UP000094065">
    <property type="component" value="Unassembled WGS sequence"/>
</dbReference>
<feature type="region of interest" description="Disordered" evidence="7">
    <location>
        <begin position="1"/>
        <end position="57"/>
    </location>
</feature>
<comment type="caution">
    <text evidence="8">The sequence shown here is derived from an EMBL/GenBank/DDBJ whole genome shotgun (WGS) entry which is preliminary data.</text>
</comment>
<evidence type="ECO:0000256" key="1">
    <source>
        <dbReference type="ARBA" id="ARBA00022722"/>
    </source>
</evidence>
<evidence type="ECO:0000256" key="3">
    <source>
        <dbReference type="ARBA" id="ARBA00023239"/>
    </source>
</evidence>
<dbReference type="GO" id="GO:0016829">
    <property type="term" value="F:lyase activity"/>
    <property type="evidence" value="ECO:0007669"/>
    <property type="project" value="UniProtKB-KW"/>
</dbReference>
<keyword evidence="2" id="KW-0378">Hydrolase</keyword>
<dbReference type="GO" id="GO:0000175">
    <property type="term" value="F:3'-5'-RNA exonuclease activity"/>
    <property type="evidence" value="ECO:0007669"/>
    <property type="project" value="TreeGrafter"/>
</dbReference>
<evidence type="ECO:0000256" key="4">
    <source>
        <dbReference type="ARBA" id="ARBA00023242"/>
    </source>
</evidence>
<gene>
    <name evidence="8" type="ORF">L202_05367</name>
</gene>
<dbReference type="Pfam" id="PF09749">
    <property type="entry name" value="HVSL"/>
    <property type="match status" value="1"/>
</dbReference>
<reference evidence="8 9" key="1">
    <citation type="submission" date="2016-06" db="EMBL/GenBank/DDBJ databases">
        <title>Evolution of pathogenesis and genome organization in the Tremellales.</title>
        <authorList>
            <person name="Cuomo C."/>
            <person name="Litvintseva A."/>
            <person name="Heitman J."/>
            <person name="Chen Y."/>
            <person name="Sun S."/>
            <person name="Springer D."/>
            <person name="Dromer F."/>
            <person name="Young S."/>
            <person name="Zeng Q."/>
            <person name="Chapman S."/>
            <person name="Gujja S."/>
            <person name="Saif S."/>
            <person name="Birren B."/>
        </authorList>
    </citation>
    <scope>NUCLEOTIDE SEQUENCE [LARGE SCALE GENOMIC DNA]</scope>
    <source>
        <strain evidence="8 9">CBS 6039</strain>
    </source>
</reference>
<accession>A0A1E3HK90</accession>
<dbReference type="RefSeq" id="XP_018992128.1">
    <property type="nucleotide sequence ID" value="XM_019139637.1"/>
</dbReference>
<dbReference type="STRING" id="1295533.A0A1E3HK90"/>
<keyword evidence="1" id="KW-0540">Nuclease</keyword>
<proteinExistence type="predicted"/>
<evidence type="ECO:0000256" key="2">
    <source>
        <dbReference type="ARBA" id="ARBA00022801"/>
    </source>
</evidence>
<keyword evidence="3" id="KW-0456">Lyase</keyword>
<dbReference type="OrthoDB" id="49151at2759"/>
<dbReference type="AlphaFoldDB" id="A0A1E3HK90"/>
<evidence type="ECO:0000256" key="5">
    <source>
        <dbReference type="ARBA" id="ARBA00029543"/>
    </source>
</evidence>
<name>A0A1E3HK90_9TREE</name>
<dbReference type="GO" id="GO:0034477">
    <property type="term" value="P:U6 snRNA 3'-end processing"/>
    <property type="evidence" value="ECO:0007669"/>
    <property type="project" value="InterPro"/>
</dbReference>
<keyword evidence="9" id="KW-1185">Reference proteome</keyword>
<dbReference type="EMBL" id="AWGJ01000008">
    <property type="protein sequence ID" value="ODN76754.1"/>
    <property type="molecule type" value="Genomic_DNA"/>
</dbReference>